<evidence type="ECO:0000313" key="2">
    <source>
        <dbReference type="EMBL" id="GAA0159943.1"/>
    </source>
</evidence>
<feature type="region of interest" description="Disordered" evidence="1">
    <location>
        <begin position="125"/>
        <end position="146"/>
    </location>
</feature>
<accession>A0AAV3Q9U1</accession>
<protein>
    <submittedName>
        <fullName evidence="2">Uncharacterized protein</fullName>
    </submittedName>
</protein>
<sequence length="158" mass="16973">MRGSLGVLIGSLLGATGAPRLSKGARALRDLVLTPEISFPYLPLYSLPYHDFILPMADKTPTNTAGFIGAALGTVQSILREVRLARLFASMGGSYLSEGKVSFSLTSSPLFHYSRSRVVVVPDPSNIEDDTHESGTGNHPTLPLVEETPKRLKTLLPP</sequence>
<proteinExistence type="predicted"/>
<name>A0AAV3Q9U1_LITER</name>
<reference evidence="2 3" key="1">
    <citation type="submission" date="2024-01" db="EMBL/GenBank/DDBJ databases">
        <title>The complete chloroplast genome sequence of Lithospermum erythrorhizon: insights into the phylogenetic relationship among Boraginaceae species and the maternal lineages of purple gromwells.</title>
        <authorList>
            <person name="Okada T."/>
            <person name="Watanabe K."/>
        </authorList>
    </citation>
    <scope>NUCLEOTIDE SEQUENCE [LARGE SCALE GENOMIC DNA]</scope>
</reference>
<comment type="caution">
    <text evidence="2">The sequence shown here is derived from an EMBL/GenBank/DDBJ whole genome shotgun (WGS) entry which is preliminary data.</text>
</comment>
<gene>
    <name evidence="2" type="ORF">LIER_16612</name>
</gene>
<dbReference type="EMBL" id="BAABME010003732">
    <property type="protein sequence ID" value="GAA0159943.1"/>
    <property type="molecule type" value="Genomic_DNA"/>
</dbReference>
<organism evidence="2 3">
    <name type="scientific">Lithospermum erythrorhizon</name>
    <name type="common">Purple gromwell</name>
    <name type="synonym">Lithospermum officinale var. erythrorhizon</name>
    <dbReference type="NCBI Taxonomy" id="34254"/>
    <lineage>
        <taxon>Eukaryota</taxon>
        <taxon>Viridiplantae</taxon>
        <taxon>Streptophyta</taxon>
        <taxon>Embryophyta</taxon>
        <taxon>Tracheophyta</taxon>
        <taxon>Spermatophyta</taxon>
        <taxon>Magnoliopsida</taxon>
        <taxon>eudicotyledons</taxon>
        <taxon>Gunneridae</taxon>
        <taxon>Pentapetalae</taxon>
        <taxon>asterids</taxon>
        <taxon>lamiids</taxon>
        <taxon>Boraginales</taxon>
        <taxon>Boraginaceae</taxon>
        <taxon>Boraginoideae</taxon>
        <taxon>Lithospermeae</taxon>
        <taxon>Lithospermum</taxon>
    </lineage>
</organism>
<keyword evidence="3" id="KW-1185">Reference proteome</keyword>
<evidence type="ECO:0000313" key="3">
    <source>
        <dbReference type="Proteomes" id="UP001454036"/>
    </source>
</evidence>
<dbReference type="AlphaFoldDB" id="A0AAV3Q9U1"/>
<dbReference type="Proteomes" id="UP001454036">
    <property type="component" value="Unassembled WGS sequence"/>
</dbReference>
<evidence type="ECO:0000256" key="1">
    <source>
        <dbReference type="SAM" id="MobiDB-lite"/>
    </source>
</evidence>